<keyword evidence="1" id="KW-0472">Membrane</keyword>
<evidence type="ECO:0000313" key="2">
    <source>
        <dbReference type="EMBL" id="SVD80678.1"/>
    </source>
</evidence>
<accession>A0A382YDT3</accession>
<feature type="non-terminal residue" evidence="2">
    <location>
        <position position="43"/>
    </location>
</feature>
<dbReference type="AlphaFoldDB" id="A0A382YDT3"/>
<keyword evidence="1" id="KW-0812">Transmembrane</keyword>
<evidence type="ECO:0000256" key="1">
    <source>
        <dbReference type="SAM" id="Phobius"/>
    </source>
</evidence>
<dbReference type="EMBL" id="UINC01174512">
    <property type="protein sequence ID" value="SVD80678.1"/>
    <property type="molecule type" value="Genomic_DNA"/>
</dbReference>
<proteinExistence type="predicted"/>
<feature type="transmembrane region" description="Helical" evidence="1">
    <location>
        <begin position="12"/>
        <end position="33"/>
    </location>
</feature>
<organism evidence="2">
    <name type="scientific">marine metagenome</name>
    <dbReference type="NCBI Taxonomy" id="408172"/>
    <lineage>
        <taxon>unclassified sequences</taxon>
        <taxon>metagenomes</taxon>
        <taxon>ecological metagenomes</taxon>
    </lineage>
</organism>
<sequence>MKMDDKTRNKIVGNIIVGALISGGIGVLIAIFMPAPWHSYIGM</sequence>
<gene>
    <name evidence="2" type="ORF">METZ01_LOCUS433532</name>
</gene>
<reference evidence="2" key="1">
    <citation type="submission" date="2018-05" db="EMBL/GenBank/DDBJ databases">
        <authorList>
            <person name="Lanie J.A."/>
            <person name="Ng W.-L."/>
            <person name="Kazmierczak K.M."/>
            <person name="Andrzejewski T.M."/>
            <person name="Davidsen T.M."/>
            <person name="Wayne K.J."/>
            <person name="Tettelin H."/>
            <person name="Glass J.I."/>
            <person name="Rusch D."/>
            <person name="Podicherti R."/>
            <person name="Tsui H.-C.T."/>
            <person name="Winkler M.E."/>
        </authorList>
    </citation>
    <scope>NUCLEOTIDE SEQUENCE</scope>
</reference>
<name>A0A382YDT3_9ZZZZ</name>
<protein>
    <submittedName>
        <fullName evidence="2">Uncharacterized protein</fullName>
    </submittedName>
</protein>
<keyword evidence="1" id="KW-1133">Transmembrane helix</keyword>